<dbReference type="AlphaFoldDB" id="A0A6H1ZUT0"/>
<sequence length="78" mass="8739">MAESNVLYGAKAIAAHLFGDESKWSRIIDMNRRLDVPHRFPMFYLGATLCARKSAIDEWIAQREAANCNAPVSRDEAA</sequence>
<gene>
    <name evidence="1" type="ORF">TM448A01932_0003</name>
    <name evidence="2" type="ORF">TM448B00709_0005</name>
</gene>
<dbReference type="EMBL" id="MT144228">
    <property type="protein sequence ID" value="QJA50960.1"/>
    <property type="molecule type" value="Genomic_DNA"/>
</dbReference>
<dbReference type="EMBL" id="MT144648">
    <property type="protein sequence ID" value="QJH96347.1"/>
    <property type="molecule type" value="Genomic_DNA"/>
</dbReference>
<proteinExistence type="predicted"/>
<name>A0A6H1ZUT0_9ZZZZ</name>
<protein>
    <submittedName>
        <fullName evidence="1">Uncharacterized protein</fullName>
    </submittedName>
</protein>
<evidence type="ECO:0000313" key="1">
    <source>
        <dbReference type="EMBL" id="QJA50960.1"/>
    </source>
</evidence>
<organism evidence="1">
    <name type="scientific">viral metagenome</name>
    <dbReference type="NCBI Taxonomy" id="1070528"/>
    <lineage>
        <taxon>unclassified sequences</taxon>
        <taxon>metagenomes</taxon>
        <taxon>organismal metagenomes</taxon>
    </lineage>
</organism>
<accession>A0A6H1ZUT0</accession>
<evidence type="ECO:0000313" key="2">
    <source>
        <dbReference type="EMBL" id="QJH96347.1"/>
    </source>
</evidence>
<reference evidence="1" key="1">
    <citation type="submission" date="2020-03" db="EMBL/GenBank/DDBJ databases">
        <title>The deep terrestrial virosphere.</title>
        <authorList>
            <person name="Holmfeldt K."/>
            <person name="Nilsson E."/>
            <person name="Simone D."/>
            <person name="Lopez-Fernandez M."/>
            <person name="Wu X."/>
            <person name="de Brujin I."/>
            <person name="Lundin D."/>
            <person name="Andersson A."/>
            <person name="Bertilsson S."/>
            <person name="Dopson M."/>
        </authorList>
    </citation>
    <scope>NUCLEOTIDE SEQUENCE</scope>
    <source>
        <strain evidence="1">TM448A01932</strain>
        <strain evidence="2">TM448B00709</strain>
    </source>
</reference>